<keyword evidence="4" id="KW-1185">Reference proteome</keyword>
<keyword evidence="1" id="KW-1133">Transmembrane helix</keyword>
<organism evidence="3 4">
    <name type="scientific">Desulfotruncus arcticus DSM 17038</name>
    <dbReference type="NCBI Taxonomy" id="1121424"/>
    <lineage>
        <taxon>Bacteria</taxon>
        <taxon>Bacillati</taxon>
        <taxon>Bacillota</taxon>
        <taxon>Clostridia</taxon>
        <taxon>Eubacteriales</taxon>
        <taxon>Desulfallaceae</taxon>
        <taxon>Desulfotruncus</taxon>
    </lineage>
</organism>
<proteinExistence type="predicted"/>
<evidence type="ECO:0000256" key="1">
    <source>
        <dbReference type="SAM" id="Phobius"/>
    </source>
</evidence>
<protein>
    <recommendedName>
        <fullName evidence="2">DUF4367 domain-containing protein</fullName>
    </recommendedName>
</protein>
<dbReference type="OrthoDB" id="1850293at2"/>
<sequence>MDKRSTEPIPPNTNSDKEIFKKILSEKECDANVKDRMYAILYEASSADEATMDTDLIDECVKAIDLIEGHTEHLDPEKMKAMRQKVDQKYENWLKVQRKRRLKKLLAQSAAGFILVFFMSSAVASALGYNLVQTVVDWGKETFYLSAENESNGLNGNANIADRKIYGSIDEVLQDMPAKPLLPQWVPGGFVFKYAEKFVRLDNTNVMLYYENSAHKTIAFDFEIYTDQASADASFEKDDKMVEVYEKNNIPHYIFQNIDRVQAVWTSSNVIYNLSGDVSTDEMKKIIDSMNGGS</sequence>
<dbReference type="AlphaFoldDB" id="A0A1I2Z0S8"/>
<feature type="transmembrane region" description="Helical" evidence="1">
    <location>
        <begin position="105"/>
        <end position="127"/>
    </location>
</feature>
<keyword evidence="1" id="KW-0472">Membrane</keyword>
<keyword evidence="1" id="KW-0812">Transmembrane</keyword>
<accession>A0A1I2Z0S8</accession>
<evidence type="ECO:0000313" key="3">
    <source>
        <dbReference type="EMBL" id="SFH31492.1"/>
    </source>
</evidence>
<feature type="domain" description="DUF4367" evidence="2">
    <location>
        <begin position="182"/>
        <end position="290"/>
    </location>
</feature>
<dbReference type="RefSeq" id="WP_092475283.1">
    <property type="nucleotide sequence ID" value="NZ_FOOX01000024.1"/>
</dbReference>
<gene>
    <name evidence="3" type="ORF">SAMN05660649_04705</name>
</gene>
<reference evidence="4" key="1">
    <citation type="submission" date="2016-10" db="EMBL/GenBank/DDBJ databases">
        <authorList>
            <person name="Varghese N."/>
            <person name="Submissions S."/>
        </authorList>
    </citation>
    <scope>NUCLEOTIDE SEQUENCE [LARGE SCALE GENOMIC DNA]</scope>
    <source>
        <strain evidence="4">DSM 17038</strain>
    </source>
</reference>
<dbReference type="STRING" id="341036.SAMN05660649_04705"/>
<name>A0A1I2Z0S8_9FIRM</name>
<dbReference type="InterPro" id="IPR025377">
    <property type="entry name" value="DUF4367"/>
</dbReference>
<dbReference type="Proteomes" id="UP000199337">
    <property type="component" value="Unassembled WGS sequence"/>
</dbReference>
<dbReference type="Pfam" id="PF14285">
    <property type="entry name" value="DUF4367"/>
    <property type="match status" value="1"/>
</dbReference>
<evidence type="ECO:0000259" key="2">
    <source>
        <dbReference type="Pfam" id="PF14285"/>
    </source>
</evidence>
<evidence type="ECO:0000313" key="4">
    <source>
        <dbReference type="Proteomes" id="UP000199337"/>
    </source>
</evidence>
<dbReference type="EMBL" id="FOOX01000024">
    <property type="protein sequence ID" value="SFH31492.1"/>
    <property type="molecule type" value="Genomic_DNA"/>
</dbReference>